<proteinExistence type="predicted"/>
<dbReference type="EMBL" id="CP050855">
    <property type="protein sequence ID" value="QLH62876.1"/>
    <property type="molecule type" value="Genomic_DNA"/>
</dbReference>
<accession>A0A7D5SLA4</accession>
<dbReference type="Proteomes" id="UP000042738">
    <property type="component" value="Chromosome"/>
</dbReference>
<gene>
    <name evidence="1" type="ORF">SYMBAF_07945</name>
</gene>
<organism evidence="1 2">
    <name type="scientific">Serratia symbiotica</name>
    <dbReference type="NCBI Taxonomy" id="138074"/>
    <lineage>
        <taxon>Bacteria</taxon>
        <taxon>Pseudomonadati</taxon>
        <taxon>Pseudomonadota</taxon>
        <taxon>Gammaproteobacteria</taxon>
        <taxon>Enterobacterales</taxon>
        <taxon>Yersiniaceae</taxon>
        <taxon>Serratia</taxon>
    </lineage>
</organism>
<dbReference type="PROSITE" id="PS51257">
    <property type="entry name" value="PROKAR_LIPOPROTEIN"/>
    <property type="match status" value="1"/>
</dbReference>
<dbReference type="AlphaFoldDB" id="A0A7D5SLA4"/>
<evidence type="ECO:0000313" key="2">
    <source>
        <dbReference type="Proteomes" id="UP000042738"/>
    </source>
</evidence>
<evidence type="ECO:0000313" key="1">
    <source>
        <dbReference type="EMBL" id="QLH62876.1"/>
    </source>
</evidence>
<dbReference type="GeneID" id="93736432"/>
<name>A0A7D5SLA4_9GAMM</name>
<sequence>MKLCGIATGALVVTTIGASCLDIGLLFVEAGMAVGTLLANWQPRPGTALRLS</sequence>
<protein>
    <submittedName>
        <fullName evidence="1">Uncharacterized protein</fullName>
    </submittedName>
</protein>
<dbReference type="RefSeq" id="WP_185899930.1">
    <property type="nucleotide sequence ID" value="NZ_CP050855.1"/>
</dbReference>
<reference evidence="1 2" key="1">
    <citation type="journal article" date="2014" name="Genome Announc.">
        <title>Whole-Genome Sequence of Serratia symbiotica Strain CWBI-2.3T, a Free-Living Symbiont of the Black Bean Aphid Aphis fabae.</title>
        <authorList>
            <person name="Foray V."/>
            <person name="Grigorescu A.S."/>
            <person name="Sabri A."/>
            <person name="Haubruge E."/>
            <person name="Lognay G."/>
            <person name="Francis F."/>
            <person name="Fauconnier M.L."/>
            <person name="Hance T."/>
            <person name="Thonart P."/>
        </authorList>
    </citation>
    <scope>NUCLEOTIDE SEQUENCE [LARGE SCALE GENOMIC DNA]</scope>
    <source>
        <strain evidence="1">CWBI-2.3</strain>
    </source>
</reference>